<dbReference type="PROSITE" id="PS51898">
    <property type="entry name" value="TYR_RECOMBINASE"/>
    <property type="match status" value="1"/>
</dbReference>
<evidence type="ECO:0000313" key="5">
    <source>
        <dbReference type="EMBL" id="MFC6674070.1"/>
    </source>
</evidence>
<comment type="caution">
    <text evidence="5">The sequence shown here is derived from an EMBL/GenBank/DDBJ whole genome shotgun (WGS) entry which is preliminary data.</text>
</comment>
<keyword evidence="2" id="KW-0229">DNA integration</keyword>
<dbReference type="PANTHER" id="PTHR30349">
    <property type="entry name" value="PHAGE INTEGRASE-RELATED"/>
    <property type="match status" value="1"/>
</dbReference>
<organism evidence="5 6">
    <name type="scientific">Marinobacterium aestuariivivens</name>
    <dbReference type="NCBI Taxonomy" id="1698799"/>
    <lineage>
        <taxon>Bacteria</taxon>
        <taxon>Pseudomonadati</taxon>
        <taxon>Pseudomonadota</taxon>
        <taxon>Gammaproteobacteria</taxon>
        <taxon>Oceanospirillales</taxon>
        <taxon>Oceanospirillaceae</taxon>
        <taxon>Marinobacterium</taxon>
    </lineage>
</organism>
<evidence type="ECO:0000313" key="6">
    <source>
        <dbReference type="Proteomes" id="UP001596422"/>
    </source>
</evidence>
<dbReference type="InterPro" id="IPR011010">
    <property type="entry name" value="DNA_brk_join_enz"/>
</dbReference>
<dbReference type="PANTHER" id="PTHR30349:SF81">
    <property type="entry name" value="TYROSINE RECOMBINASE XERC"/>
    <property type="match status" value="1"/>
</dbReference>
<name>A0ABW2A9F8_9GAMM</name>
<feature type="domain" description="Tyr recombinase" evidence="4">
    <location>
        <begin position="104"/>
        <end position="306"/>
    </location>
</feature>
<dbReference type="InterPro" id="IPR013762">
    <property type="entry name" value="Integrase-like_cat_sf"/>
</dbReference>
<gene>
    <name evidence="5" type="ORF">ACFQDL_31215</name>
</gene>
<keyword evidence="6" id="KW-1185">Reference proteome</keyword>
<keyword evidence="3" id="KW-0233">DNA recombination</keyword>
<dbReference type="Gene3D" id="1.10.443.10">
    <property type="entry name" value="Intergrase catalytic core"/>
    <property type="match status" value="1"/>
</dbReference>
<evidence type="ECO:0000256" key="1">
    <source>
        <dbReference type="ARBA" id="ARBA00022829"/>
    </source>
</evidence>
<dbReference type="Proteomes" id="UP001596422">
    <property type="component" value="Unassembled WGS sequence"/>
</dbReference>
<evidence type="ECO:0000256" key="3">
    <source>
        <dbReference type="ARBA" id="ARBA00023172"/>
    </source>
</evidence>
<evidence type="ECO:0000259" key="4">
    <source>
        <dbReference type="PROSITE" id="PS51898"/>
    </source>
</evidence>
<dbReference type="InterPro" id="IPR002104">
    <property type="entry name" value="Integrase_catalytic"/>
</dbReference>
<keyword evidence="1" id="KW-0159">Chromosome partition</keyword>
<protein>
    <submittedName>
        <fullName evidence="5">Tyrosine-type recombinase/integrase</fullName>
    </submittedName>
</protein>
<sequence length="321" mass="36893">MSTSVPLQDYAERYLVERHQLGYGLGNRYAIRSFARYVDGLDHEGPLTVELMVSWAQCAKTNSDNPTTWARRLKALRPFVRWLKQYEPRHDVPDDTLFGRVDRRLAPHIYSEQEIIDLLMAARRLHPVLRGATYETLFGLLAATGLRVSEAVHLMDADVDLKAGLLFVRQTKFAKSRQVPLHPSTTKALRRYRELRNRQVEVAEEMPFFVGTRGQRRGYTLGLRQVRRVFITLREQLGWINRGAHAAPRIHDLRHTFVVRRILLWQAQGVDVDQAMLSLSTYVGHAKITNTYWYLTGVPDLMAVAAAQFEAIASRLEVHHG</sequence>
<dbReference type="SUPFAM" id="SSF56349">
    <property type="entry name" value="DNA breaking-rejoining enzymes"/>
    <property type="match status" value="1"/>
</dbReference>
<dbReference type="RefSeq" id="WP_379913692.1">
    <property type="nucleotide sequence ID" value="NZ_JBHSWE010000002.1"/>
</dbReference>
<dbReference type="Pfam" id="PF00589">
    <property type="entry name" value="Phage_integrase"/>
    <property type="match status" value="1"/>
</dbReference>
<reference evidence="6" key="1">
    <citation type="journal article" date="2019" name="Int. J. Syst. Evol. Microbiol.">
        <title>The Global Catalogue of Microorganisms (GCM) 10K type strain sequencing project: providing services to taxonomists for standard genome sequencing and annotation.</title>
        <authorList>
            <consortium name="The Broad Institute Genomics Platform"/>
            <consortium name="The Broad Institute Genome Sequencing Center for Infectious Disease"/>
            <person name="Wu L."/>
            <person name="Ma J."/>
        </authorList>
    </citation>
    <scope>NUCLEOTIDE SEQUENCE [LARGE SCALE GENOMIC DNA]</scope>
    <source>
        <strain evidence="6">NBRC 111756</strain>
    </source>
</reference>
<evidence type="ECO:0000256" key="2">
    <source>
        <dbReference type="ARBA" id="ARBA00022908"/>
    </source>
</evidence>
<dbReference type="EMBL" id="JBHSWE010000002">
    <property type="protein sequence ID" value="MFC6674070.1"/>
    <property type="molecule type" value="Genomic_DNA"/>
</dbReference>
<proteinExistence type="predicted"/>
<accession>A0ABW2A9F8</accession>
<dbReference type="InterPro" id="IPR050090">
    <property type="entry name" value="Tyrosine_recombinase_XerCD"/>
</dbReference>